<protein>
    <submittedName>
        <fullName evidence="2">Uncharacterized protein</fullName>
    </submittedName>
</protein>
<evidence type="ECO:0000313" key="2">
    <source>
        <dbReference type="EMBL" id="VDP07912.1"/>
    </source>
</evidence>
<proteinExistence type="predicted"/>
<feature type="compositionally biased region" description="Polar residues" evidence="1">
    <location>
        <begin position="62"/>
        <end position="79"/>
    </location>
</feature>
<evidence type="ECO:0000256" key="1">
    <source>
        <dbReference type="SAM" id="MobiDB-lite"/>
    </source>
</evidence>
<evidence type="ECO:0000313" key="3">
    <source>
        <dbReference type="Proteomes" id="UP000277204"/>
    </source>
</evidence>
<organism evidence="2 3">
    <name type="scientific">Schistosoma margrebowiei</name>
    <dbReference type="NCBI Taxonomy" id="48269"/>
    <lineage>
        <taxon>Eukaryota</taxon>
        <taxon>Metazoa</taxon>
        <taxon>Spiralia</taxon>
        <taxon>Lophotrochozoa</taxon>
        <taxon>Platyhelminthes</taxon>
        <taxon>Trematoda</taxon>
        <taxon>Digenea</taxon>
        <taxon>Strigeidida</taxon>
        <taxon>Schistosomatoidea</taxon>
        <taxon>Schistosomatidae</taxon>
        <taxon>Schistosoma</taxon>
    </lineage>
</organism>
<feature type="compositionally biased region" description="Low complexity" evidence="1">
    <location>
        <begin position="80"/>
        <end position="99"/>
    </location>
</feature>
<gene>
    <name evidence="2" type="ORF">SMRZ_LOCUS13707</name>
</gene>
<feature type="non-terminal residue" evidence="2">
    <location>
        <position position="1"/>
    </location>
</feature>
<dbReference type="STRING" id="48269.A0A183MCD1"/>
<dbReference type="AlphaFoldDB" id="A0A183MCD1"/>
<feature type="region of interest" description="Disordered" evidence="1">
    <location>
        <begin position="62"/>
        <end position="112"/>
    </location>
</feature>
<keyword evidence="3" id="KW-1185">Reference proteome</keyword>
<reference evidence="2 3" key="1">
    <citation type="submission" date="2018-11" db="EMBL/GenBank/DDBJ databases">
        <authorList>
            <consortium name="Pathogen Informatics"/>
        </authorList>
    </citation>
    <scope>NUCLEOTIDE SEQUENCE [LARGE SCALE GENOMIC DNA]</scope>
    <source>
        <strain evidence="2 3">Zambia</strain>
    </source>
</reference>
<dbReference type="Proteomes" id="UP000277204">
    <property type="component" value="Unassembled WGS sequence"/>
</dbReference>
<dbReference type="EMBL" id="UZAI01010869">
    <property type="protein sequence ID" value="VDP07912.1"/>
    <property type="molecule type" value="Genomic_DNA"/>
</dbReference>
<accession>A0A183MCD1</accession>
<sequence>LHDELLSECELGTSSSSSYTISASKVNRQHKLEKIYPQTFKSKSVNNQLSFQDCTINADNIKNNIESGQESQQSTTPDLSSIPSLNSPSPSSTSPCSMSRTNHTTDKTVKENSSLPAEIQIRFEFFVTCIYKLMFQFPLKL</sequence>
<name>A0A183MCD1_9TREM</name>